<dbReference type="CDD" id="cd08275">
    <property type="entry name" value="MDR3"/>
    <property type="match status" value="1"/>
</dbReference>
<dbReference type="RefSeq" id="XP_002115948.1">
    <property type="nucleotide sequence ID" value="XM_002115912.1"/>
</dbReference>
<dbReference type="InterPro" id="IPR020843">
    <property type="entry name" value="ER"/>
</dbReference>
<dbReference type="OrthoDB" id="203908at2759"/>
<evidence type="ECO:0000259" key="3">
    <source>
        <dbReference type="SMART" id="SM00829"/>
    </source>
</evidence>
<dbReference type="Gene3D" id="3.90.180.10">
    <property type="entry name" value="Medium-chain alcohol dehydrogenases, catalytic domain"/>
    <property type="match status" value="1"/>
</dbReference>
<dbReference type="Proteomes" id="UP000009022">
    <property type="component" value="Unassembled WGS sequence"/>
</dbReference>
<dbReference type="FunCoup" id="B3S6Q2">
    <property type="interactions" value="881"/>
</dbReference>
<dbReference type="InterPro" id="IPR036291">
    <property type="entry name" value="NAD(P)-bd_dom_sf"/>
</dbReference>
<protein>
    <recommendedName>
        <fullName evidence="3">Enoyl reductase (ER) domain-containing protein</fullName>
    </recommendedName>
</protein>
<dbReference type="PANTHER" id="PTHR44054:SF1">
    <property type="entry name" value="SYNAPTIC VESICLE MEMBRANE PROTEIN VAT-1 HOMOLOG"/>
    <property type="match status" value="1"/>
</dbReference>
<feature type="compositionally biased region" description="Acidic residues" evidence="2">
    <location>
        <begin position="370"/>
        <end position="379"/>
    </location>
</feature>
<dbReference type="KEGG" id="tad:TRIADDRAFT_59886"/>
<dbReference type="SUPFAM" id="SSF50129">
    <property type="entry name" value="GroES-like"/>
    <property type="match status" value="1"/>
</dbReference>
<sequence>MATEEESVSKEMNKCLVLTGYGSLDKLQILNRPIENPGKGQIRIKVETCGLNFSDIMIRQGYCNIHPKLPCVLGCEVAGIIDAVGEEVNNFTVGMRVIGICINHQGWSSWVNLDADLAFAMPEQMTFEEGAAIPMNYVIAYLLLFRLGGIQEGQTVLCHSAGGGVGFAVGQLCQKIPNITLFGTSSASKHEAVKANGYSHVIDYRTQDYVQEIRKLAPDGIDLVLDSLGGIESKRNYDLTAVLGRHIIFGASTSISGENRSIMKMAKMWWNNSNKIPIQLATENKSIGGINFSTVMQKYHGKFLTKAMQDILLWYDEGVVKPNIDSVYALEDYADAFQQLMQRKNIGKVLLSPSKAPAVNISSAAASVIDEPEEILEEDSDKKDENANIQTPKETENDENQ</sequence>
<dbReference type="InParanoid" id="B3S6Q2"/>
<proteinExistence type="predicted"/>
<dbReference type="PhylomeDB" id="B3S6Q2"/>
<dbReference type="Gene3D" id="3.40.50.720">
    <property type="entry name" value="NAD(P)-binding Rossmann-like Domain"/>
    <property type="match status" value="1"/>
</dbReference>
<dbReference type="InterPro" id="IPR052100">
    <property type="entry name" value="SV-ATPase_mito-regulator"/>
</dbReference>
<dbReference type="CTD" id="6757161"/>
<dbReference type="GO" id="GO:0016491">
    <property type="term" value="F:oxidoreductase activity"/>
    <property type="evidence" value="ECO:0007669"/>
    <property type="project" value="UniProtKB-KW"/>
</dbReference>
<dbReference type="Pfam" id="PF08240">
    <property type="entry name" value="ADH_N"/>
    <property type="match status" value="1"/>
</dbReference>
<organism evidence="4 5">
    <name type="scientific">Trichoplax adhaerens</name>
    <name type="common">Trichoplax reptans</name>
    <dbReference type="NCBI Taxonomy" id="10228"/>
    <lineage>
        <taxon>Eukaryota</taxon>
        <taxon>Metazoa</taxon>
        <taxon>Placozoa</taxon>
        <taxon>Uniplacotomia</taxon>
        <taxon>Trichoplacea</taxon>
        <taxon>Trichoplacidae</taxon>
        <taxon>Trichoplax</taxon>
    </lineage>
</organism>
<dbReference type="HOGENOM" id="CLU_026673_3_1_1"/>
<dbReference type="InterPro" id="IPR013154">
    <property type="entry name" value="ADH-like_N"/>
</dbReference>
<dbReference type="AlphaFoldDB" id="B3S6Q2"/>
<feature type="region of interest" description="Disordered" evidence="2">
    <location>
        <begin position="370"/>
        <end position="401"/>
    </location>
</feature>
<dbReference type="GeneID" id="6757161"/>
<feature type="domain" description="Enoyl reductase (ER)" evidence="3">
    <location>
        <begin position="22"/>
        <end position="351"/>
    </location>
</feature>
<reference evidence="4 5" key="1">
    <citation type="journal article" date="2008" name="Nature">
        <title>The Trichoplax genome and the nature of placozoans.</title>
        <authorList>
            <person name="Srivastava M."/>
            <person name="Begovic E."/>
            <person name="Chapman J."/>
            <person name="Putnam N.H."/>
            <person name="Hellsten U."/>
            <person name="Kawashima T."/>
            <person name="Kuo A."/>
            <person name="Mitros T."/>
            <person name="Salamov A."/>
            <person name="Carpenter M.L."/>
            <person name="Signorovitch A.Y."/>
            <person name="Moreno M.A."/>
            <person name="Kamm K."/>
            <person name="Grimwood J."/>
            <person name="Schmutz J."/>
            <person name="Shapiro H."/>
            <person name="Grigoriev I.V."/>
            <person name="Buss L.W."/>
            <person name="Schierwater B."/>
            <person name="Dellaporta S.L."/>
            <person name="Rokhsar D.S."/>
        </authorList>
    </citation>
    <scope>NUCLEOTIDE SEQUENCE [LARGE SCALE GENOMIC DNA]</scope>
    <source>
        <strain evidence="4 5">Grell-BS-1999</strain>
    </source>
</reference>
<dbReference type="SMART" id="SM00829">
    <property type="entry name" value="PKS_ER"/>
    <property type="match status" value="1"/>
</dbReference>
<evidence type="ECO:0000313" key="5">
    <source>
        <dbReference type="Proteomes" id="UP000009022"/>
    </source>
</evidence>
<name>B3S6Q2_TRIAD</name>
<dbReference type="STRING" id="10228.B3S6Q2"/>
<dbReference type="PANTHER" id="PTHR44054">
    <property type="entry name" value="SYNAPTIC VESICLE MEMBRANE PROTEIN VAT-1 HOMOLOG-LIKE"/>
    <property type="match status" value="1"/>
</dbReference>
<accession>B3S6Q2</accession>
<gene>
    <name evidence="4" type="ORF">TRIADDRAFT_59886</name>
</gene>
<keyword evidence="5" id="KW-1185">Reference proteome</keyword>
<dbReference type="OMA" id="LVHPVID"/>
<evidence type="ECO:0000256" key="2">
    <source>
        <dbReference type="SAM" id="MobiDB-lite"/>
    </source>
</evidence>
<dbReference type="eggNOG" id="KOG1197">
    <property type="taxonomic scope" value="Eukaryota"/>
</dbReference>
<dbReference type="InterPro" id="IPR011032">
    <property type="entry name" value="GroES-like_sf"/>
</dbReference>
<dbReference type="SUPFAM" id="SSF51735">
    <property type="entry name" value="NAD(P)-binding Rossmann-fold domains"/>
    <property type="match status" value="1"/>
</dbReference>
<evidence type="ECO:0000256" key="1">
    <source>
        <dbReference type="ARBA" id="ARBA00023002"/>
    </source>
</evidence>
<dbReference type="EMBL" id="DS985252">
    <property type="protein sequence ID" value="EDV21800.1"/>
    <property type="molecule type" value="Genomic_DNA"/>
</dbReference>
<evidence type="ECO:0000313" key="4">
    <source>
        <dbReference type="EMBL" id="EDV21800.1"/>
    </source>
</evidence>
<keyword evidence="1" id="KW-0560">Oxidoreductase</keyword>
<dbReference type="Pfam" id="PF13602">
    <property type="entry name" value="ADH_zinc_N_2"/>
    <property type="match status" value="1"/>
</dbReference>